<dbReference type="PROSITE" id="PS51186">
    <property type="entry name" value="GNAT"/>
    <property type="match status" value="1"/>
</dbReference>
<dbReference type="KEGG" id="ntp:CRH09_04590"/>
<dbReference type="GeneID" id="88356713"/>
<dbReference type="RefSeq" id="WP_098692866.1">
    <property type="nucleotide sequence ID" value="NZ_CP023778.1"/>
</dbReference>
<protein>
    <submittedName>
        <fullName evidence="2">GNAT family N-acetyltransferase</fullName>
    </submittedName>
</protein>
<feature type="domain" description="N-acetyltransferase" evidence="1">
    <location>
        <begin position="7"/>
        <end position="162"/>
    </location>
</feature>
<organism evidence="2 3">
    <name type="scientific">Nocardia terpenica</name>
    <dbReference type="NCBI Taxonomy" id="455432"/>
    <lineage>
        <taxon>Bacteria</taxon>
        <taxon>Bacillati</taxon>
        <taxon>Actinomycetota</taxon>
        <taxon>Actinomycetes</taxon>
        <taxon>Mycobacteriales</taxon>
        <taxon>Nocardiaceae</taxon>
        <taxon>Nocardia</taxon>
    </lineage>
</organism>
<accession>A0A291REN3</accession>
<dbReference type="Gene3D" id="3.40.630.30">
    <property type="match status" value="1"/>
</dbReference>
<reference evidence="2 3" key="1">
    <citation type="submission" date="2017-10" db="EMBL/GenBank/DDBJ databases">
        <title>Comparative genomics between pathogenic Norcardia.</title>
        <authorList>
            <person name="Zeng L."/>
        </authorList>
    </citation>
    <scope>NUCLEOTIDE SEQUENCE [LARGE SCALE GENOMIC DNA]</scope>
    <source>
        <strain evidence="2 3">NC_YFY_NT001</strain>
    </source>
</reference>
<dbReference type="InterPro" id="IPR051531">
    <property type="entry name" value="N-acetyltransferase"/>
</dbReference>
<dbReference type="InterPro" id="IPR000182">
    <property type="entry name" value="GNAT_dom"/>
</dbReference>
<dbReference type="InterPro" id="IPR016181">
    <property type="entry name" value="Acyl_CoA_acyltransferase"/>
</dbReference>
<dbReference type="EMBL" id="CP023778">
    <property type="protein sequence ID" value="ATL65594.1"/>
    <property type="molecule type" value="Genomic_DNA"/>
</dbReference>
<gene>
    <name evidence="2" type="ORF">CRH09_04590</name>
</gene>
<sequence length="167" mass="19080">MIHTDRLILRPLTSGDIDSFVALHTDPKVSRFLDSYPRERAIQRLADVERQWEQRGYGLFAILLKDTGEFVGRCGLNYWEQFEEVEAAWVLVPAVWGRGYATEAAQACLTWGFGTLDVDYITAMIRTGNDQSVRVAERLGFTPRRQEIFADHPVTVYAIDRPDRPSS</sequence>
<dbReference type="GO" id="GO:0016747">
    <property type="term" value="F:acyltransferase activity, transferring groups other than amino-acyl groups"/>
    <property type="evidence" value="ECO:0007669"/>
    <property type="project" value="InterPro"/>
</dbReference>
<evidence type="ECO:0000313" key="3">
    <source>
        <dbReference type="Proteomes" id="UP000221961"/>
    </source>
</evidence>
<dbReference type="SUPFAM" id="SSF55729">
    <property type="entry name" value="Acyl-CoA N-acyltransferases (Nat)"/>
    <property type="match status" value="1"/>
</dbReference>
<proteinExistence type="predicted"/>
<dbReference type="Pfam" id="PF13302">
    <property type="entry name" value="Acetyltransf_3"/>
    <property type="match status" value="1"/>
</dbReference>
<name>A0A291REN3_9NOCA</name>
<dbReference type="AlphaFoldDB" id="A0A291REN3"/>
<keyword evidence="2" id="KW-0808">Transferase</keyword>
<dbReference type="PANTHER" id="PTHR43792:SF1">
    <property type="entry name" value="N-ACETYLTRANSFERASE DOMAIN-CONTAINING PROTEIN"/>
    <property type="match status" value="1"/>
</dbReference>
<dbReference type="Proteomes" id="UP000221961">
    <property type="component" value="Chromosome"/>
</dbReference>
<dbReference type="PANTHER" id="PTHR43792">
    <property type="entry name" value="GNAT FAMILY, PUTATIVE (AFU_ORTHOLOGUE AFUA_3G00765)-RELATED-RELATED"/>
    <property type="match status" value="1"/>
</dbReference>
<evidence type="ECO:0000313" key="2">
    <source>
        <dbReference type="EMBL" id="ATL65594.1"/>
    </source>
</evidence>
<evidence type="ECO:0000259" key="1">
    <source>
        <dbReference type="PROSITE" id="PS51186"/>
    </source>
</evidence>